<organism evidence="2 3">
    <name type="scientific">Nosema granulosis</name>
    <dbReference type="NCBI Taxonomy" id="83296"/>
    <lineage>
        <taxon>Eukaryota</taxon>
        <taxon>Fungi</taxon>
        <taxon>Fungi incertae sedis</taxon>
        <taxon>Microsporidia</taxon>
        <taxon>Nosematidae</taxon>
        <taxon>Nosema</taxon>
    </lineage>
</organism>
<feature type="domain" description="MULE transposase" evidence="1">
    <location>
        <begin position="89"/>
        <end position="181"/>
    </location>
</feature>
<gene>
    <name evidence="2" type="ORF">NGRA_2117</name>
</gene>
<dbReference type="EMBL" id="SBJO01000191">
    <property type="protein sequence ID" value="KAF9762292.1"/>
    <property type="molecule type" value="Genomic_DNA"/>
</dbReference>
<protein>
    <recommendedName>
        <fullName evidence="1">MULE transposase domain-containing protein</fullName>
    </recommendedName>
</protein>
<dbReference type="Pfam" id="PF10551">
    <property type="entry name" value="MULE"/>
    <property type="match status" value="1"/>
</dbReference>
<comment type="caution">
    <text evidence="2">The sequence shown here is derived from an EMBL/GenBank/DDBJ whole genome shotgun (WGS) entry which is preliminary data.</text>
</comment>
<accession>A0A9P6KY05</accession>
<keyword evidence="3" id="KW-1185">Reference proteome</keyword>
<reference evidence="2 3" key="1">
    <citation type="journal article" date="2020" name="Genome Biol. Evol.">
        <title>Comparative genomics of strictly vertically transmitted, feminizing microsporidia endosymbionts of amphipod crustaceans.</title>
        <authorList>
            <person name="Cormier A."/>
            <person name="Chebbi M.A."/>
            <person name="Giraud I."/>
            <person name="Wattier R."/>
            <person name="Teixeira M."/>
            <person name="Gilbert C."/>
            <person name="Rigaud T."/>
            <person name="Cordaux R."/>
        </authorList>
    </citation>
    <scope>NUCLEOTIDE SEQUENCE [LARGE SCALE GENOMIC DNA]</scope>
    <source>
        <strain evidence="2 3">Ou3-Ou53</strain>
    </source>
</reference>
<dbReference type="OrthoDB" id="6612379at2759"/>
<evidence type="ECO:0000313" key="2">
    <source>
        <dbReference type="EMBL" id="KAF9762292.1"/>
    </source>
</evidence>
<dbReference type="Proteomes" id="UP000740883">
    <property type="component" value="Unassembled WGS sequence"/>
</dbReference>
<evidence type="ECO:0000313" key="3">
    <source>
        <dbReference type="Proteomes" id="UP000740883"/>
    </source>
</evidence>
<dbReference type="InterPro" id="IPR018289">
    <property type="entry name" value="MULE_transposase_dom"/>
</dbReference>
<proteinExistence type="predicted"/>
<dbReference type="AlphaFoldDB" id="A0A9P6KY05"/>
<evidence type="ECO:0000259" key="1">
    <source>
        <dbReference type="Pfam" id="PF10551"/>
    </source>
</evidence>
<feature type="non-terminal residue" evidence="2">
    <location>
        <position position="1"/>
    </location>
</feature>
<name>A0A9P6KY05_9MICR</name>
<sequence>EIVCKVKVGLDGQEKSVLANSTSLFKYINKLRKENNVEPAEEDEEIPSEYYKTIDNNKFIHYYMVKGQIDRMIVLINEENISHLRHSEIWYMDGTFKSCPFDFYQVYIIHASIYGKTYSLLYALLDRKTKNQYVKLFEYVRTLVEPKNIKRIVMDFEKAALEAAEEVFKGVIVEGCYFHWTQMVLRNLKVHGCFKLYKSSGDFRDLFKMLLSLPFLPLESVGTDFFLLNAMFNMKFSDEGDLNSFLNYFSNNFLLSNNKKGYSYDIWNVYRRIEIHVPITNNSAEAFNKSLGDEFVNSHPSLTLFIQKLRVRDFTYTQEIELKFSSLVSSSNKLTLSTTSMIKNEKIFEVLYDEKKYYELQLLKEISKIYNWFLK</sequence>